<organism evidence="2 3">
    <name type="scientific">Glycomyces rutgersensis</name>
    <dbReference type="NCBI Taxonomy" id="58115"/>
    <lineage>
        <taxon>Bacteria</taxon>
        <taxon>Bacillati</taxon>
        <taxon>Actinomycetota</taxon>
        <taxon>Actinomycetes</taxon>
        <taxon>Glycomycetales</taxon>
        <taxon>Glycomycetaceae</taxon>
        <taxon>Glycomyces</taxon>
    </lineage>
</organism>
<comment type="caution">
    <text evidence="2">The sequence shown here is derived from an EMBL/GenBank/DDBJ whole genome shotgun (WGS) entry which is preliminary data.</text>
</comment>
<dbReference type="EMBL" id="BAAASX010000004">
    <property type="protein sequence ID" value="GAA2334072.1"/>
    <property type="molecule type" value="Genomic_DNA"/>
</dbReference>
<evidence type="ECO:0000313" key="3">
    <source>
        <dbReference type="Proteomes" id="UP001501584"/>
    </source>
</evidence>
<feature type="compositionally biased region" description="Basic and acidic residues" evidence="1">
    <location>
        <begin position="282"/>
        <end position="295"/>
    </location>
</feature>
<protein>
    <submittedName>
        <fullName evidence="2">Uncharacterized protein</fullName>
    </submittedName>
</protein>
<evidence type="ECO:0000313" key="2">
    <source>
        <dbReference type="EMBL" id="GAA2334072.1"/>
    </source>
</evidence>
<name>A0ABN3FNW2_9ACTN</name>
<feature type="compositionally biased region" description="Basic and acidic residues" evidence="1">
    <location>
        <begin position="140"/>
        <end position="152"/>
    </location>
</feature>
<accession>A0ABN3FNW2</accession>
<feature type="region of interest" description="Disordered" evidence="1">
    <location>
        <begin position="445"/>
        <end position="464"/>
    </location>
</feature>
<keyword evidence="3" id="KW-1185">Reference proteome</keyword>
<dbReference type="Proteomes" id="UP001501584">
    <property type="component" value="Unassembled WGS sequence"/>
</dbReference>
<feature type="compositionally biased region" description="Basic and acidic residues" evidence="1">
    <location>
        <begin position="97"/>
        <end position="114"/>
    </location>
</feature>
<feature type="region of interest" description="Disordered" evidence="1">
    <location>
        <begin position="94"/>
        <end position="304"/>
    </location>
</feature>
<proteinExistence type="predicted"/>
<feature type="region of interest" description="Disordered" evidence="1">
    <location>
        <begin position="1"/>
        <end position="20"/>
    </location>
</feature>
<sequence length="494" mass="54480">MAESTLRENRRGATHQNTTTVNQARMRVLVQEPFYQHDHLGPGADLTQITGQGEGDGFYDWAGRRLFLIDGEPDPMCPGAYRYQHNPACCDLEAPDSDPRSPRYEPMHLRHKPGDTWIIDTNRPHDPYDPGPFGSPGWYQDERTGRHRRDETPDPLPAENWDPPKDAWFPGTADWPEPEAPLAESAHPVERSGGNEGDEPPRATGQRGGSDRQPPWGRRGRPVPSEPEEEPEGAQRPWGARTGRPGPGSDATPRTARQFWDHTGRDPGPGDAGWISGYGGTRSDDRGDEPERHDGQGSADTGEYRFSKLREDAFDRFIANSAPLRAAHFAPQKPYMRERAVWVLHWLTWVLALGLVPMPAPLVIRQCEAEPVARQPIPTQPGPVTRLSEDEPTDSRPAHGPWPGAALAAAVAGARIARRVIAERETRSSVDLAAAVRDSASRANAVHWRTAPRQNRPHPVPRPSPGAYMTVWEHAFDSGQTFILGTGPGLGATA</sequence>
<reference evidence="2 3" key="1">
    <citation type="journal article" date="2019" name="Int. J. Syst. Evol. Microbiol.">
        <title>The Global Catalogue of Microorganisms (GCM) 10K type strain sequencing project: providing services to taxonomists for standard genome sequencing and annotation.</title>
        <authorList>
            <consortium name="The Broad Institute Genomics Platform"/>
            <consortium name="The Broad Institute Genome Sequencing Center for Infectious Disease"/>
            <person name="Wu L."/>
            <person name="Ma J."/>
        </authorList>
    </citation>
    <scope>NUCLEOTIDE SEQUENCE [LARGE SCALE GENOMIC DNA]</scope>
    <source>
        <strain evidence="2 3">JCM 6238</strain>
    </source>
</reference>
<feature type="compositionally biased region" description="Basic and acidic residues" evidence="1">
    <location>
        <begin position="1"/>
        <end position="11"/>
    </location>
</feature>
<feature type="compositionally biased region" description="Basic and acidic residues" evidence="1">
    <location>
        <begin position="387"/>
        <end position="397"/>
    </location>
</feature>
<feature type="region of interest" description="Disordered" evidence="1">
    <location>
        <begin position="374"/>
        <end position="401"/>
    </location>
</feature>
<evidence type="ECO:0000256" key="1">
    <source>
        <dbReference type="SAM" id="MobiDB-lite"/>
    </source>
</evidence>
<gene>
    <name evidence="2" type="ORF">GCM10010403_27540</name>
</gene>